<evidence type="ECO:0000313" key="10">
    <source>
        <dbReference type="Proteomes" id="UP000540787"/>
    </source>
</evidence>
<dbReference type="InterPro" id="IPR000531">
    <property type="entry name" value="Beta-barrel_TonB"/>
</dbReference>
<dbReference type="InterPro" id="IPR010104">
    <property type="entry name" value="TonB_rcpt_bac"/>
</dbReference>
<comment type="caution">
    <text evidence="9">The sequence shown here is derived from an EMBL/GenBank/DDBJ whole genome shotgun (WGS) entry which is preliminary data.</text>
</comment>
<evidence type="ECO:0000256" key="1">
    <source>
        <dbReference type="ARBA" id="ARBA00004442"/>
    </source>
</evidence>
<dbReference type="Proteomes" id="UP000540787">
    <property type="component" value="Unassembled WGS sequence"/>
</dbReference>
<dbReference type="GO" id="GO:0009279">
    <property type="term" value="C:cell outer membrane"/>
    <property type="evidence" value="ECO:0007669"/>
    <property type="project" value="UniProtKB-SubCell"/>
</dbReference>
<dbReference type="InterPro" id="IPR036942">
    <property type="entry name" value="Beta-barrel_TonB_sf"/>
</dbReference>
<evidence type="ECO:0000259" key="7">
    <source>
        <dbReference type="Pfam" id="PF00593"/>
    </source>
</evidence>
<dbReference type="NCBIfam" id="TIGR01782">
    <property type="entry name" value="TonB-Xanth-Caul"/>
    <property type="match status" value="1"/>
</dbReference>
<dbReference type="Pfam" id="PF00593">
    <property type="entry name" value="TonB_dep_Rec_b-barrel"/>
    <property type="match status" value="1"/>
</dbReference>
<comment type="subcellular location">
    <subcellularLocation>
        <location evidence="1 5">Cell outer membrane</location>
    </subcellularLocation>
</comment>
<comment type="similarity">
    <text evidence="2 5">Belongs to the TonB-dependent receptor family.</text>
</comment>
<feature type="domain" description="TonB-dependent receptor plug" evidence="8">
    <location>
        <begin position="54"/>
        <end position="160"/>
    </location>
</feature>
<evidence type="ECO:0000259" key="8">
    <source>
        <dbReference type="Pfam" id="PF07715"/>
    </source>
</evidence>
<evidence type="ECO:0000256" key="6">
    <source>
        <dbReference type="SAM" id="SignalP"/>
    </source>
</evidence>
<sequence length="998" mass="110107">MKHLNRSAIAVGVAHLCWLSAAFAQEAAPAPADAQVVTITGQRAALNSAQQLKKNSDEVVDSIVADDIGKLPDKSITEVLQRIPGVTIDRTMSRSDPEHFSVEGSGVSIRGLTWVRSELNGRDSFSSNGGRALSFEDVPPELMAGVDVYKNPSAEQIEGGISGLVNLRTALPFDIKGQRISGSVEGTYTELNKKKDPAGSFMYSNRWKTDMGEFGVLVNYANSESNTRTDAFQVEPYYPVANAEPGGTVWIPKGAQWRTLDFERKRQGAYAALQWKLDNTLRSHLTYFKSKYKMQWDENALFSAEGNPTNLRVTNGVYDANGAFMSGILSNPTNNGIEFGNNTRTSNRDSSTTDVAWNVEWKPATNWTLTSDVQHVKAESEGLDSTVALGTIMQQQNLDLTGSYPKLMFDAAQTAGLSDPNNYFWAFTQEHRDRSVTEQTAWKGDVKYDFDHPVLRDIRVGVRFTDRDAKTINSNPNYNWSAISQRWMLPWQINQLATLSDPRFNAPTTVNQFKNFFNGDASVPAVVFPAKSLVAGYPGTYAQLHSYHDILCAQAGNSCDPWKAAAFGEANPSGDNEQSEKTKAIYSQLRFAFDDLKMPIDGNIGVRYVKTDNKSFGYTVYNSTFIIPPGGTTGLGVPIIAPFAGRQDYENSYHNWLPSLNLRMKATDQLQFRFALGKGMSRPDFGQLQAYTTLGQSVQSTTSGTGADQVTNVTSVAHTGESVGNPLLRPVTSRNMDLTAEWYFAQAGSLTFAVFDKRLKDIIVKQNSAYQLTDSTGRVIDFNVATPVNGARGSARGIEMAYQQYFDKLPGWMSGFGVQANYTHVKSKRDLYSPVYSQYCSNVSGAANLNLNLNGCDTDGRTFGDLPLEYLSRNSYNLALLYDKGPWSARLAYSWRSKSLLGNNNNGTNGTNGVDTNPDSPTVGQNVIAWGLPIWADDYGQLDGGVSYKFNENFRLDFQGTNLTDAKYKQIMTHHIGDKGRAWFVSGPRYSVRLGVTF</sequence>
<evidence type="ECO:0000256" key="4">
    <source>
        <dbReference type="ARBA" id="ARBA00023237"/>
    </source>
</evidence>
<evidence type="ECO:0000313" key="9">
    <source>
        <dbReference type="EMBL" id="MBB6133124.1"/>
    </source>
</evidence>
<feature type="chain" id="PRO_5031026988" evidence="6">
    <location>
        <begin position="25"/>
        <end position="998"/>
    </location>
</feature>
<dbReference type="InterPro" id="IPR037066">
    <property type="entry name" value="Plug_dom_sf"/>
</dbReference>
<dbReference type="EMBL" id="JACHBX010000001">
    <property type="protein sequence ID" value="MBB6133124.1"/>
    <property type="molecule type" value="Genomic_DNA"/>
</dbReference>
<feature type="domain" description="TonB-dependent receptor-like beta-barrel" evidence="7">
    <location>
        <begin position="403"/>
        <end position="963"/>
    </location>
</feature>
<dbReference type="Pfam" id="PF07715">
    <property type="entry name" value="Plug"/>
    <property type="match status" value="1"/>
</dbReference>
<keyword evidence="9" id="KW-0675">Receptor</keyword>
<reference evidence="9 10" key="1">
    <citation type="submission" date="2020-08" db="EMBL/GenBank/DDBJ databases">
        <title>The Agave Microbiome: Exploring the role of microbial communities in plant adaptations to desert environments.</title>
        <authorList>
            <person name="Partida-Martinez L.P."/>
        </authorList>
    </citation>
    <scope>NUCLEOTIDE SEQUENCE [LARGE SCALE GENOMIC DNA]</scope>
    <source>
        <strain evidence="9 10">AT3.2</strain>
    </source>
</reference>
<feature type="signal peptide" evidence="6">
    <location>
        <begin position="1"/>
        <end position="24"/>
    </location>
</feature>
<evidence type="ECO:0000256" key="3">
    <source>
        <dbReference type="ARBA" id="ARBA00023136"/>
    </source>
</evidence>
<dbReference type="PANTHER" id="PTHR40980">
    <property type="entry name" value="PLUG DOMAIN-CONTAINING PROTEIN"/>
    <property type="match status" value="1"/>
</dbReference>
<dbReference type="SUPFAM" id="SSF56935">
    <property type="entry name" value="Porins"/>
    <property type="match status" value="1"/>
</dbReference>
<dbReference type="Gene3D" id="2.170.130.10">
    <property type="entry name" value="TonB-dependent receptor, plug domain"/>
    <property type="match status" value="1"/>
</dbReference>
<keyword evidence="3 5" id="KW-0472">Membrane</keyword>
<evidence type="ECO:0000256" key="5">
    <source>
        <dbReference type="RuleBase" id="RU003357"/>
    </source>
</evidence>
<dbReference type="AlphaFoldDB" id="A0A7X0CD81"/>
<keyword evidence="5" id="KW-0798">TonB box</keyword>
<accession>A0A7X0CD81</accession>
<organism evidence="9 10">
    <name type="scientific">Massilia aurea</name>
    <dbReference type="NCBI Taxonomy" id="373040"/>
    <lineage>
        <taxon>Bacteria</taxon>
        <taxon>Pseudomonadati</taxon>
        <taxon>Pseudomonadota</taxon>
        <taxon>Betaproteobacteria</taxon>
        <taxon>Burkholderiales</taxon>
        <taxon>Oxalobacteraceae</taxon>
        <taxon>Telluria group</taxon>
        <taxon>Massilia</taxon>
    </lineage>
</organism>
<keyword evidence="4" id="KW-0998">Cell outer membrane</keyword>
<name>A0A7X0CD81_9BURK</name>
<keyword evidence="10" id="KW-1185">Reference proteome</keyword>
<gene>
    <name evidence="9" type="ORF">HD842_001235</name>
</gene>
<evidence type="ECO:0000256" key="2">
    <source>
        <dbReference type="ARBA" id="ARBA00009810"/>
    </source>
</evidence>
<proteinExistence type="inferred from homology"/>
<dbReference type="InterPro" id="IPR012910">
    <property type="entry name" value="Plug_dom"/>
</dbReference>
<keyword evidence="6" id="KW-0732">Signal</keyword>
<dbReference type="RefSeq" id="WP_183552322.1">
    <property type="nucleotide sequence ID" value="NZ_JACHBX010000001.1"/>
</dbReference>
<dbReference type="Gene3D" id="2.40.170.20">
    <property type="entry name" value="TonB-dependent receptor, beta-barrel domain"/>
    <property type="match status" value="1"/>
</dbReference>
<dbReference type="PANTHER" id="PTHR40980:SF3">
    <property type="entry name" value="TONB-DEPENDENT RECEPTOR-LIKE BETA-BARREL DOMAIN-CONTAINING PROTEIN"/>
    <property type="match status" value="1"/>
</dbReference>
<protein>
    <submittedName>
        <fullName evidence="9">TonB-dependent receptor</fullName>
    </submittedName>
</protein>